<evidence type="ECO:0000313" key="3">
    <source>
        <dbReference type="EMBL" id="KAK8839842.1"/>
    </source>
</evidence>
<dbReference type="Gene3D" id="2.40.10.120">
    <property type="match status" value="1"/>
</dbReference>
<protein>
    <recommendedName>
        <fullName evidence="2">DUF1664 domain-containing protein</fullName>
    </recommendedName>
</protein>
<keyword evidence="1" id="KW-1133">Transmembrane helix</keyword>
<evidence type="ECO:0000256" key="1">
    <source>
        <dbReference type="SAM" id="Phobius"/>
    </source>
</evidence>
<organism evidence="3 4">
    <name type="scientific">Tritrichomonas musculus</name>
    <dbReference type="NCBI Taxonomy" id="1915356"/>
    <lineage>
        <taxon>Eukaryota</taxon>
        <taxon>Metamonada</taxon>
        <taxon>Parabasalia</taxon>
        <taxon>Tritrichomonadida</taxon>
        <taxon>Tritrichomonadidae</taxon>
        <taxon>Tritrichomonas</taxon>
    </lineage>
</organism>
<dbReference type="SUPFAM" id="SSF50494">
    <property type="entry name" value="Trypsin-like serine proteases"/>
    <property type="match status" value="1"/>
</dbReference>
<keyword evidence="1" id="KW-0812">Transmembrane</keyword>
<dbReference type="InterPro" id="IPR009003">
    <property type="entry name" value="Peptidase_S1_PA"/>
</dbReference>
<dbReference type="Pfam" id="PF07889">
    <property type="entry name" value="DUF1664"/>
    <property type="match status" value="1"/>
</dbReference>
<evidence type="ECO:0000313" key="4">
    <source>
        <dbReference type="Proteomes" id="UP001470230"/>
    </source>
</evidence>
<dbReference type="Gene3D" id="1.20.5.190">
    <property type="match status" value="2"/>
</dbReference>
<keyword evidence="4" id="KW-1185">Reference proteome</keyword>
<dbReference type="Proteomes" id="UP001470230">
    <property type="component" value="Unassembled WGS sequence"/>
</dbReference>
<accession>A0ABR2H0X2</accession>
<sequence length="457" mass="51739">MVKPHMFISVVAIFTICFLYFFFVQEKIIHMLYSLDKKMDQMFDNVTTGISTLKSDVSTLKSDVSTLKSDVSTLKSDVSTLKSDVSTLKSGVSTLKSDVSTLKSDVSTLKSDVSNLKGKVKSINYNLYKLSGGLAQMNSEKSTCSVFFRDGENRTYLASGNIVNIFGSLFISTSGHVAYDYEKGTKFTIEYVIHKGREIPIRGEEILFFTDKNYDLALIPIKKDSNLQKYSVNISNASPTKGEKLIGTYYNLGKFSNCECQVVSDSPFSDKDSPLITTNCPGKPSYSGVGYFNSNGDLISVHKSGIEYNDEFSDLIYDDDLNEASGEKKQVDIVEKCKEYPKKMFYPCLMSFDEMQNLEDLYKTYKTAPECFLDDENCFNSTLYKNYLKLRLEKNIQKFKKIDQYVGIKSRNPCSVHVEAYHLYNLSSKLIDPNLQFRVIGIGKLENTKESFIFNFI</sequence>
<feature type="transmembrane region" description="Helical" evidence="1">
    <location>
        <begin position="6"/>
        <end position="24"/>
    </location>
</feature>
<feature type="domain" description="DUF1664" evidence="2">
    <location>
        <begin position="7"/>
        <end position="126"/>
    </location>
</feature>
<dbReference type="SUPFAM" id="SSF58100">
    <property type="entry name" value="Bacterial hemolysins"/>
    <property type="match status" value="1"/>
</dbReference>
<dbReference type="EMBL" id="JAPFFF010000050">
    <property type="protein sequence ID" value="KAK8839842.1"/>
    <property type="molecule type" value="Genomic_DNA"/>
</dbReference>
<keyword evidence="1" id="KW-0472">Membrane</keyword>
<name>A0ABR2H0X2_9EUKA</name>
<gene>
    <name evidence="3" type="ORF">M9Y10_031553</name>
</gene>
<comment type="caution">
    <text evidence="3">The sequence shown here is derived from an EMBL/GenBank/DDBJ whole genome shotgun (WGS) entry which is preliminary data.</text>
</comment>
<evidence type="ECO:0000259" key="2">
    <source>
        <dbReference type="Pfam" id="PF07889"/>
    </source>
</evidence>
<dbReference type="InterPro" id="IPR012458">
    <property type="entry name" value="DUF1664"/>
</dbReference>
<reference evidence="3 4" key="1">
    <citation type="submission" date="2024-04" db="EMBL/GenBank/DDBJ databases">
        <title>Tritrichomonas musculus Genome.</title>
        <authorList>
            <person name="Alves-Ferreira E."/>
            <person name="Grigg M."/>
            <person name="Lorenzi H."/>
            <person name="Galac M."/>
        </authorList>
    </citation>
    <scope>NUCLEOTIDE SEQUENCE [LARGE SCALE GENOMIC DNA]</scope>
    <source>
        <strain evidence="3 4">EAF2021</strain>
    </source>
</reference>
<proteinExistence type="predicted"/>